<accession>A0A2M4B3T8</accession>
<dbReference type="EMBL" id="GGFK01014157">
    <property type="protein sequence ID" value="MBW47478.1"/>
    <property type="molecule type" value="Transcribed_RNA"/>
</dbReference>
<dbReference type="AlphaFoldDB" id="A0A2M4B3T8"/>
<protein>
    <submittedName>
        <fullName evidence="1">Putative secreted protein</fullName>
    </submittedName>
</protein>
<reference evidence="1" key="1">
    <citation type="submission" date="2018-01" db="EMBL/GenBank/DDBJ databases">
        <title>An insight into the sialome of Amazonian anophelines.</title>
        <authorList>
            <person name="Ribeiro J.M."/>
            <person name="Scarpassa V."/>
            <person name="Calvo E."/>
        </authorList>
    </citation>
    <scope>NUCLEOTIDE SEQUENCE</scope>
    <source>
        <tissue evidence="1">Salivary glands</tissue>
    </source>
</reference>
<proteinExistence type="predicted"/>
<name>A0A2M4B3T8_9DIPT</name>
<evidence type="ECO:0000313" key="1">
    <source>
        <dbReference type="EMBL" id="MBW47478.1"/>
    </source>
</evidence>
<sequence>MRSKGGLLKPARLLAACPSGLLPFFSCSSEKHGCFFTVTSRQLFHYAHIYTHTHTIRQITGKNLFTRVHFRGLPVFRAALLHNSSESSHFSRLENA</sequence>
<organism evidence="1">
    <name type="scientific">Anopheles triannulatus</name>
    <dbReference type="NCBI Taxonomy" id="58253"/>
    <lineage>
        <taxon>Eukaryota</taxon>
        <taxon>Metazoa</taxon>
        <taxon>Ecdysozoa</taxon>
        <taxon>Arthropoda</taxon>
        <taxon>Hexapoda</taxon>
        <taxon>Insecta</taxon>
        <taxon>Pterygota</taxon>
        <taxon>Neoptera</taxon>
        <taxon>Endopterygota</taxon>
        <taxon>Diptera</taxon>
        <taxon>Nematocera</taxon>
        <taxon>Culicoidea</taxon>
        <taxon>Culicidae</taxon>
        <taxon>Anophelinae</taxon>
        <taxon>Anopheles</taxon>
    </lineage>
</organism>